<comment type="caution">
    <text evidence="2">The sequence shown here is derived from an EMBL/GenBank/DDBJ whole genome shotgun (WGS) entry which is preliminary data.</text>
</comment>
<keyword evidence="3" id="KW-1185">Reference proteome</keyword>
<reference evidence="2 3" key="1">
    <citation type="journal article" date="2016" name="Sci. Rep.">
        <title>Metabolic traits of an uncultured archaeal lineage -MSBL1- from brine pools of the Red Sea.</title>
        <authorList>
            <person name="Mwirichia R."/>
            <person name="Alam I."/>
            <person name="Rashid M."/>
            <person name="Vinu M."/>
            <person name="Ba-Alawi W."/>
            <person name="Anthony Kamau A."/>
            <person name="Kamanda Ngugi D."/>
            <person name="Goker M."/>
            <person name="Klenk H.P."/>
            <person name="Bajic V."/>
            <person name="Stingl U."/>
        </authorList>
    </citation>
    <scope>NUCLEOTIDE SEQUENCE [LARGE SCALE GENOMIC DNA]</scope>
    <source>
        <strain evidence="2">SCGC-AAA382F02</strain>
    </source>
</reference>
<evidence type="ECO:0000256" key="1">
    <source>
        <dbReference type="SAM" id="Coils"/>
    </source>
</evidence>
<feature type="coiled-coil region" evidence="1">
    <location>
        <begin position="96"/>
        <end position="156"/>
    </location>
</feature>
<keyword evidence="1" id="KW-0175">Coiled coil</keyword>
<name>A0A133VHM8_9EURY</name>
<gene>
    <name evidence="2" type="ORF">AKJ53_01710</name>
</gene>
<sequence>MNKTQLHRLKKDLPRKARQQVNIVYNIQKTIDKLDIDIKEKTIQITPKLLEQSTKLRVNYKKLLNNKLELIRTQYAQTKTMNLNLPQLLNKNFEDLEEPDNYIQQLQEDIKEQREELTNKYVTKHLKNPMHYSMFLSMIQEEIQQTAEAMQKAKQDWYNNVNLEPGQTREKKKQTLQKHIKYKTSHLEQAAKKLNKYRAHPIPKNPDTIKKLTKQIQQTYIKLAMQIGNPETLIKQHREKTPNLEITLTTNPDKEPTTKGIKKPQAITQEKTTLKQTIEKYKQTKNNQTLQTVMTEIKHAENSPYTKQVKLIPEKQRPQLLTRPTPKDRKQFWKHYLKHMLSTAGKAINPQQQRDQEPPN</sequence>
<evidence type="ECO:0000313" key="3">
    <source>
        <dbReference type="Proteomes" id="UP000070491"/>
    </source>
</evidence>
<dbReference type="EMBL" id="LHYG01000024">
    <property type="protein sequence ID" value="KXB05939.1"/>
    <property type="molecule type" value="Genomic_DNA"/>
</dbReference>
<accession>A0A133VHM8</accession>
<proteinExistence type="predicted"/>
<dbReference type="AlphaFoldDB" id="A0A133VHM8"/>
<organism evidence="2 3">
    <name type="scientific">candidate division MSBL1 archaeon SCGC-AAA382F02</name>
    <dbReference type="NCBI Taxonomy" id="1698282"/>
    <lineage>
        <taxon>Archaea</taxon>
        <taxon>Methanobacteriati</taxon>
        <taxon>Methanobacteriota</taxon>
        <taxon>candidate division MSBL1</taxon>
    </lineage>
</organism>
<protein>
    <submittedName>
        <fullName evidence="2">Uncharacterized protein</fullName>
    </submittedName>
</protein>
<dbReference type="Proteomes" id="UP000070491">
    <property type="component" value="Unassembled WGS sequence"/>
</dbReference>
<evidence type="ECO:0000313" key="2">
    <source>
        <dbReference type="EMBL" id="KXB05939.1"/>
    </source>
</evidence>